<evidence type="ECO:0000313" key="1">
    <source>
        <dbReference type="EMBL" id="AEE49555.1"/>
    </source>
</evidence>
<dbReference type="Proteomes" id="UP000008461">
    <property type="component" value="Chromosome"/>
</dbReference>
<protein>
    <submittedName>
        <fullName evidence="1">Uncharacterized protein</fullName>
    </submittedName>
</protein>
<proteinExistence type="predicted"/>
<dbReference type="RefSeq" id="WP_013764109.1">
    <property type="nucleotide sequence ID" value="NC_015510.1"/>
</dbReference>
<sequence length="182" mass="20442">MKSTGLILFFSMVLGGLLVAQPKTLTKEESFSFDAENDVTKALVQAETEKTLSLQIEFKGFNKKDKEYKITARVLNAIKSPMKEFEPVTVDLDPRSGVADFLFTFMQRPGVKYSPEGIESRFIEFLVIDKAGAGSIPGLESIGLNSRKFVFRYQKKWRVKIVGQEVVVKLTPYKSASSIMQN</sequence>
<evidence type="ECO:0000313" key="2">
    <source>
        <dbReference type="Proteomes" id="UP000008461"/>
    </source>
</evidence>
<organism evidence="1 2">
    <name type="scientific">Haliscomenobacter hydrossis (strain ATCC 27775 / DSM 1100 / LMG 10767 / O)</name>
    <dbReference type="NCBI Taxonomy" id="760192"/>
    <lineage>
        <taxon>Bacteria</taxon>
        <taxon>Pseudomonadati</taxon>
        <taxon>Bacteroidota</taxon>
        <taxon>Saprospiria</taxon>
        <taxon>Saprospirales</taxon>
        <taxon>Haliscomenobacteraceae</taxon>
        <taxon>Haliscomenobacter</taxon>
    </lineage>
</organism>
<gene>
    <name evidence="1" type="ordered locus">Halhy_1666</name>
</gene>
<dbReference type="AlphaFoldDB" id="F4L1P6"/>
<reference evidence="1 2" key="1">
    <citation type="journal article" date="2011" name="Stand. Genomic Sci.">
        <title>Complete genome sequence of Haliscomenobacter hydrossis type strain (O).</title>
        <authorList>
            <consortium name="US DOE Joint Genome Institute (JGI-PGF)"/>
            <person name="Daligault H."/>
            <person name="Lapidus A."/>
            <person name="Zeytun A."/>
            <person name="Nolan M."/>
            <person name="Lucas S."/>
            <person name="Del Rio T.G."/>
            <person name="Tice H."/>
            <person name="Cheng J.F."/>
            <person name="Tapia R."/>
            <person name="Han C."/>
            <person name="Goodwin L."/>
            <person name="Pitluck S."/>
            <person name="Liolios K."/>
            <person name="Pagani I."/>
            <person name="Ivanova N."/>
            <person name="Huntemann M."/>
            <person name="Mavromatis K."/>
            <person name="Mikhailova N."/>
            <person name="Pati A."/>
            <person name="Chen A."/>
            <person name="Palaniappan K."/>
            <person name="Land M."/>
            <person name="Hauser L."/>
            <person name="Brambilla E.M."/>
            <person name="Rohde M."/>
            <person name="Verbarg S."/>
            <person name="Goker M."/>
            <person name="Bristow J."/>
            <person name="Eisen J.A."/>
            <person name="Markowitz V."/>
            <person name="Hugenholtz P."/>
            <person name="Kyrpides N.C."/>
            <person name="Klenk H.P."/>
            <person name="Woyke T."/>
        </authorList>
    </citation>
    <scope>NUCLEOTIDE SEQUENCE [LARGE SCALE GENOMIC DNA]</scope>
    <source>
        <strain evidence="2">ATCC 27775 / DSM 1100 / LMG 10767 / O</strain>
    </source>
</reference>
<dbReference type="KEGG" id="hhy:Halhy_1666"/>
<dbReference type="HOGENOM" id="CLU_1480074_0_0_10"/>
<keyword evidence="2" id="KW-1185">Reference proteome</keyword>
<dbReference type="STRING" id="760192.Halhy_1666"/>
<dbReference type="EMBL" id="CP002691">
    <property type="protein sequence ID" value="AEE49555.1"/>
    <property type="molecule type" value="Genomic_DNA"/>
</dbReference>
<accession>F4L1P6</accession>
<name>F4L1P6_HALH1</name>
<reference key="2">
    <citation type="submission" date="2011-04" db="EMBL/GenBank/DDBJ databases">
        <title>Complete sequence of chromosome of Haliscomenobacter hydrossis DSM 1100.</title>
        <authorList>
            <consortium name="US DOE Joint Genome Institute (JGI-PGF)"/>
            <person name="Lucas S."/>
            <person name="Han J."/>
            <person name="Lapidus A."/>
            <person name="Bruce D."/>
            <person name="Goodwin L."/>
            <person name="Pitluck S."/>
            <person name="Peters L."/>
            <person name="Kyrpides N."/>
            <person name="Mavromatis K."/>
            <person name="Ivanova N."/>
            <person name="Ovchinnikova G."/>
            <person name="Pagani I."/>
            <person name="Daligault H."/>
            <person name="Detter J.C."/>
            <person name="Han C."/>
            <person name="Land M."/>
            <person name="Hauser L."/>
            <person name="Markowitz V."/>
            <person name="Cheng J.-F."/>
            <person name="Hugenholtz P."/>
            <person name="Woyke T."/>
            <person name="Wu D."/>
            <person name="Verbarg S."/>
            <person name="Frueling A."/>
            <person name="Brambilla E."/>
            <person name="Klenk H.-P."/>
            <person name="Eisen J.A."/>
        </authorList>
    </citation>
    <scope>NUCLEOTIDE SEQUENCE</scope>
    <source>
        <strain>DSM 1100</strain>
    </source>
</reference>